<sequence length="415" mass="47050">MPVLVGESSNSVAEQIKERPRNEMSQQQQQQQQEAAAAKLTPKKKLNNTFRGFGCTAAASQQVSLPAVIRSSADWDAKKVKKKKHKNSSKKSSSSNSNCNNDYSSNNNHSNISSSSSNNNNNNPNNSLSSCGVAQDVWCGPGIGFSASDAVVGSVDCVVTTRRNVVPGRGKIDNHHQRERERERERERDRDRDRERERERDRERCLARRTMNSEFPFPDFDSPFALARPELDVFGPRYYRHVRHPSPDGLAELWTPPFYMVFNMCCLLLLSSKEIEMMMLQNSLLMGGRVDSHDHFSDWRLDVDNMSYENFLVPDASMQELLELGDRIGYVSTGLKEDEIGRCLRKLKNSIINDLSSHLPLHVDKKCTICQEEYEADDEMGKLDCGHSFHIQCIKQWLSQKNACPVCKAAVVNRC</sequence>
<reference evidence="2" key="1">
    <citation type="journal article" date="2023" name="Hortic. Res.">
        <title>A chromosome-level phased genome enabling allele-level studies in sweet orange: a case study on citrus Huanglongbing tolerance.</title>
        <authorList>
            <person name="Wu B."/>
            <person name="Yu Q."/>
            <person name="Deng Z."/>
            <person name="Duan Y."/>
            <person name="Luo F."/>
            <person name="Gmitter F. Jr."/>
        </authorList>
    </citation>
    <scope>NUCLEOTIDE SEQUENCE [LARGE SCALE GENOMIC DNA]</scope>
    <source>
        <strain evidence="2">cv. Valencia</strain>
    </source>
</reference>
<organism evidence="1 2">
    <name type="scientific">Citrus sinensis</name>
    <name type="common">Sweet orange</name>
    <name type="synonym">Citrus aurantium var. sinensis</name>
    <dbReference type="NCBI Taxonomy" id="2711"/>
    <lineage>
        <taxon>Eukaryota</taxon>
        <taxon>Viridiplantae</taxon>
        <taxon>Streptophyta</taxon>
        <taxon>Embryophyta</taxon>
        <taxon>Tracheophyta</taxon>
        <taxon>Spermatophyta</taxon>
        <taxon>Magnoliopsida</taxon>
        <taxon>eudicotyledons</taxon>
        <taxon>Gunneridae</taxon>
        <taxon>Pentapetalae</taxon>
        <taxon>rosids</taxon>
        <taxon>malvids</taxon>
        <taxon>Sapindales</taxon>
        <taxon>Rutaceae</taxon>
        <taxon>Aurantioideae</taxon>
        <taxon>Citrus</taxon>
    </lineage>
</organism>
<name>A0ACB8LZY6_CITSI</name>
<protein>
    <submittedName>
        <fullName evidence="1">RING-type domain-containing protein</fullName>
    </submittedName>
</protein>
<gene>
    <name evidence="1" type="ORF">KPL71_007481</name>
</gene>
<dbReference type="Proteomes" id="UP000829398">
    <property type="component" value="Chromosome 3"/>
</dbReference>
<evidence type="ECO:0000313" key="1">
    <source>
        <dbReference type="EMBL" id="KAH9778828.1"/>
    </source>
</evidence>
<evidence type="ECO:0000313" key="2">
    <source>
        <dbReference type="Proteomes" id="UP000829398"/>
    </source>
</evidence>
<keyword evidence="2" id="KW-1185">Reference proteome</keyword>
<comment type="caution">
    <text evidence="1">The sequence shown here is derived from an EMBL/GenBank/DDBJ whole genome shotgun (WGS) entry which is preliminary data.</text>
</comment>
<dbReference type="EMBL" id="CM039172">
    <property type="protein sequence ID" value="KAH9778828.1"/>
    <property type="molecule type" value="Genomic_DNA"/>
</dbReference>
<accession>A0ACB8LZY6</accession>
<proteinExistence type="predicted"/>